<sequence length="95" mass="10650">MSSVSVFIYTVSCLFLVVEHPAPEETVTSRFIQSIQPRHLSPTVLWFWTASALGFLGSTTDVFELALQHCQAHSMDFDDTWHPVTHPSGAVIPEY</sequence>
<organism evidence="1 2">
    <name type="scientific">Labeo rohita</name>
    <name type="common">Indian major carp</name>
    <name type="synonym">Cyprinus rohita</name>
    <dbReference type="NCBI Taxonomy" id="84645"/>
    <lineage>
        <taxon>Eukaryota</taxon>
        <taxon>Metazoa</taxon>
        <taxon>Chordata</taxon>
        <taxon>Craniata</taxon>
        <taxon>Vertebrata</taxon>
        <taxon>Euteleostomi</taxon>
        <taxon>Actinopterygii</taxon>
        <taxon>Neopterygii</taxon>
        <taxon>Teleostei</taxon>
        <taxon>Ostariophysi</taxon>
        <taxon>Cypriniformes</taxon>
        <taxon>Cyprinidae</taxon>
        <taxon>Labeoninae</taxon>
        <taxon>Labeonini</taxon>
        <taxon>Labeo</taxon>
    </lineage>
</organism>
<name>A0ABQ8M313_LABRO</name>
<gene>
    <name evidence="1" type="ORF">H4Q32_030291</name>
</gene>
<dbReference type="EMBL" id="JACTAM010000014">
    <property type="protein sequence ID" value="KAI2657289.1"/>
    <property type="molecule type" value="Genomic_DNA"/>
</dbReference>
<accession>A0ABQ8M313</accession>
<dbReference type="Proteomes" id="UP000830375">
    <property type="component" value="Unassembled WGS sequence"/>
</dbReference>
<proteinExistence type="predicted"/>
<comment type="caution">
    <text evidence="1">The sequence shown here is derived from an EMBL/GenBank/DDBJ whole genome shotgun (WGS) entry which is preliminary data.</text>
</comment>
<protein>
    <submittedName>
        <fullName evidence="1">Cis-aconitate decarboxylase</fullName>
    </submittedName>
</protein>
<evidence type="ECO:0000313" key="1">
    <source>
        <dbReference type="EMBL" id="KAI2657289.1"/>
    </source>
</evidence>
<reference evidence="1 2" key="1">
    <citation type="submission" date="2022-01" db="EMBL/GenBank/DDBJ databases">
        <title>A high-quality chromosome-level genome assembly of rohu carp, Labeo rohita.</title>
        <authorList>
            <person name="Arick M.A. II"/>
            <person name="Hsu C.-Y."/>
            <person name="Magbanua Z."/>
            <person name="Pechanova O."/>
            <person name="Grover C."/>
            <person name="Miller E."/>
            <person name="Thrash A."/>
            <person name="Ezzel L."/>
            <person name="Alam S."/>
            <person name="Benzie J."/>
            <person name="Hamilton M."/>
            <person name="Karsi A."/>
            <person name="Lawrence M.L."/>
            <person name="Peterson D.G."/>
        </authorList>
    </citation>
    <scope>NUCLEOTIDE SEQUENCE [LARGE SCALE GENOMIC DNA]</scope>
    <source>
        <strain evidence="2">BAU-BD-2019</strain>
        <tissue evidence="1">Blood</tissue>
    </source>
</reference>
<evidence type="ECO:0000313" key="2">
    <source>
        <dbReference type="Proteomes" id="UP000830375"/>
    </source>
</evidence>
<keyword evidence="2" id="KW-1185">Reference proteome</keyword>